<dbReference type="Proteomes" id="UP000324996">
    <property type="component" value="Unassembled WGS sequence"/>
</dbReference>
<dbReference type="PROSITE" id="PS51704">
    <property type="entry name" value="GP_PDE"/>
    <property type="match status" value="1"/>
</dbReference>
<dbReference type="SUPFAM" id="SSF51695">
    <property type="entry name" value="PLC-like phosphodiesterases"/>
    <property type="match status" value="1"/>
</dbReference>
<comment type="caution">
    <text evidence="9">The sequence shown here is derived from an EMBL/GenBank/DDBJ whole genome shotgun (WGS) entry which is preliminary data.</text>
</comment>
<sequence>MFRLIFMGIFLMSASPALSWPYPTLSGERPVVIAHRGASGYVPEHTLEGYKLAMEMGADFIEPDLVLTKDGILIARHDYYLSGSTDIADHPEFANRRKTLDGRADWYVEDFTLAEIKTLRARQAFPGRSKAFDDRFEIPTFDEILALVADHEAAGGKQIGVYPETKHPEHFKSIGLDFIAPLLQSLKRHGYVDESAPVFIQSFEPGILRDLKNQSTLRRIMLVFPKSEIVPQADSLTPSVSLAQAADFAHGVGPSKALLIDADGKDTGFVQRAHQLGLLVHPWTLRDDQLLPLFENPAQEYEAILGLGVDGFFTDFANRGVLMRGLLGLEKAQP</sequence>
<dbReference type="InterPro" id="IPR017946">
    <property type="entry name" value="PLC-like_Pdiesterase_TIM-brl"/>
</dbReference>
<dbReference type="Gene3D" id="3.20.20.190">
    <property type="entry name" value="Phosphatidylinositol (PI) phosphodiesterase"/>
    <property type="match status" value="1"/>
</dbReference>
<protein>
    <recommendedName>
        <fullName evidence="2">glycerophosphodiester phosphodiesterase</fullName>
        <ecNumber evidence="2">3.1.4.46</ecNumber>
    </recommendedName>
</protein>
<comment type="similarity">
    <text evidence="1">Belongs to the glycerophosphoryl diester phosphodiesterase family.</text>
</comment>
<evidence type="ECO:0000256" key="3">
    <source>
        <dbReference type="ARBA" id="ARBA00022729"/>
    </source>
</evidence>
<dbReference type="GO" id="GO:0042597">
    <property type="term" value="C:periplasmic space"/>
    <property type="evidence" value="ECO:0007669"/>
    <property type="project" value="TreeGrafter"/>
</dbReference>
<gene>
    <name evidence="9" type="ORF">JCM17846_08120</name>
</gene>
<evidence type="ECO:0000259" key="8">
    <source>
        <dbReference type="PROSITE" id="PS51704"/>
    </source>
</evidence>
<evidence type="ECO:0000256" key="7">
    <source>
        <dbReference type="SAM" id="SignalP"/>
    </source>
</evidence>
<keyword evidence="4" id="KW-0319">Glycerol metabolism</keyword>
<evidence type="ECO:0000256" key="1">
    <source>
        <dbReference type="ARBA" id="ARBA00007277"/>
    </source>
</evidence>
<evidence type="ECO:0000256" key="2">
    <source>
        <dbReference type="ARBA" id="ARBA00012247"/>
    </source>
</evidence>
<proteinExistence type="inferred from homology"/>
<dbReference type="GO" id="GO:0006629">
    <property type="term" value="P:lipid metabolic process"/>
    <property type="evidence" value="ECO:0007669"/>
    <property type="project" value="InterPro"/>
</dbReference>
<evidence type="ECO:0000256" key="6">
    <source>
        <dbReference type="ARBA" id="ARBA00047512"/>
    </source>
</evidence>
<reference evidence="9 10" key="1">
    <citation type="submission" date="2019-09" db="EMBL/GenBank/DDBJ databases">
        <title>NBRP : Genome information of microbial organism related human and environment.</title>
        <authorList>
            <person name="Hattori M."/>
            <person name="Oshima K."/>
            <person name="Inaba H."/>
            <person name="Suda W."/>
            <person name="Sakamoto M."/>
            <person name="Iino T."/>
            <person name="Kitahara M."/>
            <person name="Oshida Y."/>
            <person name="Iida T."/>
            <person name="Kudo T."/>
            <person name="Itoh T."/>
            <person name="Ohkuma M."/>
        </authorList>
    </citation>
    <scope>NUCLEOTIDE SEQUENCE [LARGE SCALE GENOMIC DNA]</scope>
    <source>
        <strain evidence="9 10">Q-1</strain>
    </source>
</reference>
<feature type="domain" description="GP-PDE" evidence="8">
    <location>
        <begin position="30"/>
        <end position="324"/>
    </location>
</feature>
<dbReference type="AlphaFoldDB" id="A0A5A7N6Y7"/>
<feature type="chain" id="PRO_5022886033" description="glycerophosphodiester phosphodiesterase" evidence="7">
    <location>
        <begin position="20"/>
        <end position="334"/>
    </location>
</feature>
<dbReference type="EMBL" id="BKCN01000002">
    <property type="protein sequence ID" value="GER03130.1"/>
    <property type="molecule type" value="Genomic_DNA"/>
</dbReference>
<dbReference type="PANTHER" id="PTHR43620">
    <property type="entry name" value="GLYCEROPHOSPHORYL DIESTER PHOSPHODIESTERASE"/>
    <property type="match status" value="1"/>
</dbReference>
<dbReference type="EC" id="3.1.4.46" evidence="2"/>
<keyword evidence="5" id="KW-0378">Hydrolase</keyword>
<comment type="catalytic activity">
    <reaction evidence="6">
        <text>a sn-glycero-3-phosphodiester + H2O = an alcohol + sn-glycerol 3-phosphate + H(+)</text>
        <dbReference type="Rhea" id="RHEA:12969"/>
        <dbReference type="ChEBI" id="CHEBI:15377"/>
        <dbReference type="ChEBI" id="CHEBI:15378"/>
        <dbReference type="ChEBI" id="CHEBI:30879"/>
        <dbReference type="ChEBI" id="CHEBI:57597"/>
        <dbReference type="ChEBI" id="CHEBI:83408"/>
        <dbReference type="EC" id="3.1.4.46"/>
    </reaction>
</comment>
<dbReference type="Pfam" id="PF03009">
    <property type="entry name" value="GDPD"/>
    <property type="match status" value="1"/>
</dbReference>
<name>A0A5A7N6Y7_9PROT</name>
<keyword evidence="10" id="KW-1185">Reference proteome</keyword>
<evidence type="ECO:0000313" key="10">
    <source>
        <dbReference type="Proteomes" id="UP000324996"/>
    </source>
</evidence>
<organism evidence="9 10">
    <name type="scientific">Iodidimonas nitroreducens</name>
    <dbReference type="NCBI Taxonomy" id="1236968"/>
    <lineage>
        <taxon>Bacteria</taxon>
        <taxon>Pseudomonadati</taxon>
        <taxon>Pseudomonadota</taxon>
        <taxon>Alphaproteobacteria</taxon>
        <taxon>Iodidimonadales</taxon>
        <taxon>Iodidimonadaceae</taxon>
        <taxon>Iodidimonas</taxon>
    </lineage>
</organism>
<evidence type="ECO:0000256" key="5">
    <source>
        <dbReference type="ARBA" id="ARBA00022801"/>
    </source>
</evidence>
<dbReference type="GO" id="GO:0006071">
    <property type="term" value="P:glycerol metabolic process"/>
    <property type="evidence" value="ECO:0007669"/>
    <property type="project" value="UniProtKB-KW"/>
</dbReference>
<keyword evidence="3 7" id="KW-0732">Signal</keyword>
<dbReference type="InterPro" id="IPR030395">
    <property type="entry name" value="GP_PDE_dom"/>
</dbReference>
<dbReference type="GO" id="GO:0008889">
    <property type="term" value="F:glycerophosphodiester phosphodiesterase activity"/>
    <property type="evidence" value="ECO:0007669"/>
    <property type="project" value="UniProtKB-EC"/>
</dbReference>
<evidence type="ECO:0000256" key="4">
    <source>
        <dbReference type="ARBA" id="ARBA00022798"/>
    </source>
</evidence>
<accession>A0A5A7N6Y7</accession>
<dbReference type="RefSeq" id="WP_052370909.1">
    <property type="nucleotide sequence ID" value="NZ_BKCN01000002.1"/>
</dbReference>
<feature type="signal peptide" evidence="7">
    <location>
        <begin position="1"/>
        <end position="19"/>
    </location>
</feature>
<dbReference type="PANTHER" id="PTHR43620:SF7">
    <property type="entry name" value="GLYCEROPHOSPHODIESTER PHOSPHODIESTERASE GDPD5-RELATED"/>
    <property type="match status" value="1"/>
</dbReference>
<evidence type="ECO:0000313" key="9">
    <source>
        <dbReference type="EMBL" id="GER03130.1"/>
    </source>
</evidence>